<dbReference type="Proteomes" id="UP001152798">
    <property type="component" value="Chromosome 4"/>
</dbReference>
<dbReference type="Gene3D" id="2.60.120.200">
    <property type="match status" value="1"/>
</dbReference>
<gene>
    <name evidence="3" type="ORF">NEZAVI_LOCUS9735</name>
</gene>
<proteinExistence type="predicted"/>
<dbReference type="AlphaFoldDB" id="A0A9P0HED9"/>
<dbReference type="PANTHER" id="PTHR10963:SF60">
    <property type="entry name" value="GRAM-NEGATIVE BACTERIA-BINDING PROTEIN 1-RELATED"/>
    <property type="match status" value="1"/>
</dbReference>
<evidence type="ECO:0000313" key="4">
    <source>
        <dbReference type="Proteomes" id="UP001152798"/>
    </source>
</evidence>
<evidence type="ECO:0000313" key="3">
    <source>
        <dbReference type="EMBL" id="CAH1400514.1"/>
    </source>
</evidence>
<feature type="domain" description="GH16" evidence="2">
    <location>
        <begin position="105"/>
        <end position="383"/>
    </location>
</feature>
<dbReference type="PROSITE" id="PS51762">
    <property type="entry name" value="GH16_2"/>
    <property type="match status" value="1"/>
</dbReference>
<keyword evidence="4" id="KW-1185">Reference proteome</keyword>
<dbReference type="EMBL" id="OV725080">
    <property type="protein sequence ID" value="CAH1400514.1"/>
    <property type="molecule type" value="Genomic_DNA"/>
</dbReference>
<feature type="chain" id="PRO_5040310494" description="GH16 domain-containing protein" evidence="1">
    <location>
        <begin position="25"/>
        <end position="416"/>
    </location>
</feature>
<dbReference type="SUPFAM" id="SSF49899">
    <property type="entry name" value="Concanavalin A-like lectins/glucanases"/>
    <property type="match status" value="1"/>
</dbReference>
<organism evidence="3 4">
    <name type="scientific">Nezara viridula</name>
    <name type="common">Southern green stink bug</name>
    <name type="synonym">Cimex viridulus</name>
    <dbReference type="NCBI Taxonomy" id="85310"/>
    <lineage>
        <taxon>Eukaryota</taxon>
        <taxon>Metazoa</taxon>
        <taxon>Ecdysozoa</taxon>
        <taxon>Arthropoda</taxon>
        <taxon>Hexapoda</taxon>
        <taxon>Insecta</taxon>
        <taxon>Pterygota</taxon>
        <taxon>Neoptera</taxon>
        <taxon>Paraneoptera</taxon>
        <taxon>Hemiptera</taxon>
        <taxon>Heteroptera</taxon>
        <taxon>Panheteroptera</taxon>
        <taxon>Pentatomomorpha</taxon>
        <taxon>Pentatomoidea</taxon>
        <taxon>Pentatomidae</taxon>
        <taxon>Pentatominae</taxon>
        <taxon>Nezara</taxon>
    </lineage>
</organism>
<dbReference type="Pfam" id="PF00722">
    <property type="entry name" value="Glyco_hydro_16"/>
    <property type="match status" value="1"/>
</dbReference>
<dbReference type="OrthoDB" id="4781at2759"/>
<dbReference type="GO" id="GO:0004553">
    <property type="term" value="F:hydrolase activity, hydrolyzing O-glycosyl compounds"/>
    <property type="evidence" value="ECO:0007669"/>
    <property type="project" value="InterPro"/>
</dbReference>
<dbReference type="InterPro" id="IPR013320">
    <property type="entry name" value="ConA-like_dom_sf"/>
</dbReference>
<dbReference type="InterPro" id="IPR000757">
    <property type="entry name" value="Beta-glucanase-like"/>
</dbReference>
<protein>
    <recommendedName>
        <fullName evidence="2">GH16 domain-containing protein</fullName>
    </recommendedName>
</protein>
<evidence type="ECO:0000256" key="1">
    <source>
        <dbReference type="SAM" id="SignalP"/>
    </source>
</evidence>
<evidence type="ECO:0000259" key="2">
    <source>
        <dbReference type="PROSITE" id="PS51762"/>
    </source>
</evidence>
<dbReference type="GO" id="GO:0005975">
    <property type="term" value="P:carbohydrate metabolic process"/>
    <property type="evidence" value="ECO:0007669"/>
    <property type="project" value="InterPro"/>
</dbReference>
<reference evidence="3" key="1">
    <citation type="submission" date="2022-01" db="EMBL/GenBank/DDBJ databases">
        <authorList>
            <person name="King R."/>
        </authorList>
    </citation>
    <scope>NUCLEOTIDE SEQUENCE</scope>
</reference>
<accession>A0A9P0HED9</accession>
<name>A0A9P0HED9_NEZVI</name>
<dbReference type="PANTHER" id="PTHR10963">
    <property type="entry name" value="GLYCOSYL HYDROLASE-RELATED"/>
    <property type="match status" value="1"/>
</dbReference>
<keyword evidence="1" id="KW-0732">Signal</keyword>
<feature type="signal peptide" evidence="1">
    <location>
        <begin position="1"/>
        <end position="24"/>
    </location>
</feature>
<sequence>MRVSRISWSYFFVLSSIVTPGISGHKESQKENVRSLRPRLKRDCGLSHTKIDGRAMCQGGELFRESFSGSSLDMTKWSYEMIMSSEPNYEFVVLDNQLTSSVSDGSFKIKPIPYEDEFVRSGRLELTSCTGRQFTDECVKSARGFSILPPIRSARITTKNSFAFTYGKVTVRAKLPLGDWILPEIWLEPKRRTYGPSFASGRIRIAVARGNQDLISNQKQKIGINYLQSGIIMGTPDKTRARNTFEESDAGWHSDFHNFTLIWKPDEISFMIDGENKEAIIEPQDDRLSDLLGFAENESINWKYGTKIAPFDHDFYISLGLSVGGMKDFPDDCVSGGHPKPWRNEAVKAMVNFWQDREHWLPTWSDKSTFLVDEVTFFISLGLSVGGMKDFPDECVSDGHPKTWRNDAVKAMVNFW</sequence>
<dbReference type="InterPro" id="IPR050546">
    <property type="entry name" value="Glycosyl_Hydrlase_16"/>
</dbReference>